<dbReference type="STRING" id="477245.TU94_01345"/>
<dbReference type="CDD" id="cd13925">
    <property type="entry name" value="RPF"/>
    <property type="match status" value="1"/>
</dbReference>
<protein>
    <submittedName>
        <fullName evidence="5">Membrane protein</fullName>
    </submittedName>
</protein>
<dbReference type="InterPro" id="IPR023346">
    <property type="entry name" value="Lysozyme-like_dom_sf"/>
</dbReference>
<keyword evidence="6" id="KW-1185">Reference proteome</keyword>
<reference evidence="5 6" key="1">
    <citation type="submission" date="2015-02" db="EMBL/GenBank/DDBJ databases">
        <title>Genome sequence of thermotolerant Streptomyces cyaneogriseus subsp. Noncyanogenus NMWT1, the producer of nematocidal antibiotics nemadectin.</title>
        <authorList>
            <person name="Wang H."/>
            <person name="Li C."/>
            <person name="Xiang W."/>
            <person name="Wang X."/>
        </authorList>
    </citation>
    <scope>NUCLEOTIDE SEQUENCE [LARGE SCALE GENOMIC DNA]</scope>
    <source>
        <strain evidence="5 6">NMWT 1</strain>
    </source>
</reference>
<dbReference type="EMBL" id="CP010849">
    <property type="protein sequence ID" value="AJP00381.1"/>
    <property type="molecule type" value="Genomic_DNA"/>
</dbReference>
<evidence type="ECO:0000256" key="3">
    <source>
        <dbReference type="SAM" id="SignalP"/>
    </source>
</evidence>
<feature type="signal peptide" evidence="3">
    <location>
        <begin position="1"/>
        <end position="36"/>
    </location>
</feature>
<accession>A0A0C5G8N0</accession>
<organism evidence="5 6">
    <name type="scientific">Streptomyces cyaneogriseus subsp. noncyanogenus</name>
    <dbReference type="NCBI Taxonomy" id="477245"/>
    <lineage>
        <taxon>Bacteria</taxon>
        <taxon>Bacillati</taxon>
        <taxon>Actinomycetota</taxon>
        <taxon>Actinomycetes</taxon>
        <taxon>Kitasatosporales</taxon>
        <taxon>Streptomycetaceae</taxon>
        <taxon>Streptomyces</taxon>
    </lineage>
</organism>
<dbReference type="KEGG" id="scw:TU94_01345"/>
<evidence type="ECO:0000256" key="2">
    <source>
        <dbReference type="ARBA" id="ARBA00022801"/>
    </source>
</evidence>
<feature type="domain" description="Resuscitation-promoting factor core lysozyme-like" evidence="4">
    <location>
        <begin position="49"/>
        <end position="120"/>
    </location>
</feature>
<sequence>MIWRHADRTDGRRPRLRGGRAAVVALTATAALGATAGAAAASPSVRLGPDWDAIARCESGGDWKANTGNGHYGGLQFAQSSWIAAGGLKYAPRADLATRKEQIAVAERLAALQGMSAWACSWAG</sequence>
<evidence type="ECO:0000256" key="1">
    <source>
        <dbReference type="ARBA" id="ARBA00010830"/>
    </source>
</evidence>
<keyword evidence="2" id="KW-0378">Hydrolase</keyword>
<dbReference type="SUPFAM" id="SSF53955">
    <property type="entry name" value="Lysozyme-like"/>
    <property type="match status" value="1"/>
</dbReference>
<keyword evidence="3" id="KW-0732">Signal</keyword>
<gene>
    <name evidence="5" type="ORF">TU94_01345</name>
</gene>
<feature type="chain" id="PRO_5039405237" evidence="3">
    <location>
        <begin position="37"/>
        <end position="124"/>
    </location>
</feature>
<dbReference type="Proteomes" id="UP000032234">
    <property type="component" value="Chromosome"/>
</dbReference>
<evidence type="ECO:0000259" key="4">
    <source>
        <dbReference type="Pfam" id="PF06737"/>
    </source>
</evidence>
<evidence type="ECO:0000313" key="6">
    <source>
        <dbReference type="Proteomes" id="UP000032234"/>
    </source>
</evidence>
<dbReference type="PATRIC" id="fig|477245.3.peg.314"/>
<proteinExistence type="inferred from homology"/>
<dbReference type="Pfam" id="PF06737">
    <property type="entry name" value="Transglycosylas"/>
    <property type="match status" value="1"/>
</dbReference>
<dbReference type="GO" id="GO:0016787">
    <property type="term" value="F:hydrolase activity"/>
    <property type="evidence" value="ECO:0007669"/>
    <property type="project" value="UniProtKB-KW"/>
</dbReference>
<dbReference type="RefSeq" id="WP_044378378.1">
    <property type="nucleotide sequence ID" value="NZ_CP010849.1"/>
</dbReference>
<dbReference type="AlphaFoldDB" id="A0A0C5G8N0"/>
<dbReference type="InterPro" id="IPR010618">
    <property type="entry name" value="RPF"/>
</dbReference>
<comment type="similarity">
    <text evidence="1">Belongs to the transglycosylase family. Rpf subfamily.</text>
</comment>
<evidence type="ECO:0000313" key="5">
    <source>
        <dbReference type="EMBL" id="AJP00381.1"/>
    </source>
</evidence>
<dbReference type="Gene3D" id="1.10.530.10">
    <property type="match status" value="1"/>
</dbReference>
<name>A0A0C5G8N0_9ACTN</name>
<dbReference type="HOGENOM" id="CLU_123842_2_0_11"/>